<comment type="caution">
    <text evidence="2">The sequence shown here is derived from an EMBL/GenBank/DDBJ whole genome shotgun (WGS) entry which is preliminary data.</text>
</comment>
<accession>A0A4V2Y769</accession>
<sequence>MSEDHGLVQAVESQFESWLRGKGSWDPPTEKTGYFAGPRGQELLVVHRDGADGHSLRLRLTETGANGSWRTNLTAHQSADAESWLGLRVENPGGKPAKVPRLAAYLLDALKLHDGGTWLSASPRRVFGPDVEQVAEEVTDVDRQGLYFVAGTDEQLPFDSFADKVGHWTHDTRGMAQVVVLDPAATRQFEEILGPSHAVSPWTIRTFDTDVDPAVPADGRRHRILSTGRLLGRDGTVRSILGRATRLHAVQRPQPARFSPVHRALSRLEDKLLVDDLLPSTTPEPEAPSEVTPVQEPVAPTALIQVEGINGETTFHDEQIELVKEVLGIANIDREALTEIRNRADHASRSTNAIERVTRQLQERLERIEELELERDIMQEASEEQELELAVSLADQAKLADEVRWLRRRLAASGDAENAYRLLPEEETSRYPGDFAELVDMLATKSGEGVVFSGDEEIVRELAEHDTIGRVAGVTWDCVLVLCDYVRAREAGDHTHGLRQYLENTPQGYRAVSPKKFAAKETARTMQEWGDQRRFPAPTHVDTTGETVMEAHLKLGKVGMISPRMYYLDNYTQDGKVYIGYIGTHRRNTQTN</sequence>
<evidence type="ECO:0000313" key="2">
    <source>
        <dbReference type="EMBL" id="TDC90965.1"/>
    </source>
</evidence>
<proteinExistence type="predicted"/>
<protein>
    <submittedName>
        <fullName evidence="2">Uncharacterized protein</fullName>
    </submittedName>
</protein>
<gene>
    <name evidence="2" type="ORF">E1161_17385</name>
</gene>
<evidence type="ECO:0000256" key="1">
    <source>
        <dbReference type="SAM" id="Coils"/>
    </source>
</evidence>
<dbReference type="OrthoDB" id="3246562at2"/>
<dbReference type="RefSeq" id="WP_132624550.1">
    <property type="nucleotide sequence ID" value="NZ_SMKV01000021.1"/>
</dbReference>
<organism evidence="2 3">
    <name type="scientific">Saccharopolyspora aridisoli</name>
    <dbReference type="NCBI Taxonomy" id="2530385"/>
    <lineage>
        <taxon>Bacteria</taxon>
        <taxon>Bacillati</taxon>
        <taxon>Actinomycetota</taxon>
        <taxon>Actinomycetes</taxon>
        <taxon>Pseudonocardiales</taxon>
        <taxon>Pseudonocardiaceae</taxon>
        <taxon>Saccharopolyspora</taxon>
    </lineage>
</organism>
<keyword evidence="1" id="KW-0175">Coiled coil</keyword>
<feature type="coiled-coil region" evidence="1">
    <location>
        <begin position="351"/>
        <end position="388"/>
    </location>
</feature>
<name>A0A4V2Y769_9PSEU</name>
<reference evidence="2 3" key="1">
    <citation type="submission" date="2019-03" db="EMBL/GenBank/DDBJ databases">
        <title>Draft genome sequences of novel Actinobacteria.</title>
        <authorList>
            <person name="Sahin N."/>
            <person name="Ay H."/>
            <person name="Saygin H."/>
        </authorList>
    </citation>
    <scope>NUCLEOTIDE SEQUENCE [LARGE SCALE GENOMIC DNA]</scope>
    <source>
        <strain evidence="2 3">16K404</strain>
    </source>
</reference>
<keyword evidence="3" id="KW-1185">Reference proteome</keyword>
<dbReference type="AlphaFoldDB" id="A0A4V2Y769"/>
<evidence type="ECO:0000313" key="3">
    <source>
        <dbReference type="Proteomes" id="UP000294744"/>
    </source>
</evidence>
<dbReference type="EMBL" id="SMKV01000021">
    <property type="protein sequence ID" value="TDC90965.1"/>
    <property type="molecule type" value="Genomic_DNA"/>
</dbReference>
<dbReference type="Proteomes" id="UP000294744">
    <property type="component" value="Unassembled WGS sequence"/>
</dbReference>